<keyword evidence="3" id="KW-0378">Hydrolase</keyword>
<dbReference type="Proteomes" id="UP001597460">
    <property type="component" value="Unassembled WGS sequence"/>
</dbReference>
<keyword evidence="4" id="KW-1185">Reference proteome</keyword>
<reference evidence="4" key="1">
    <citation type="journal article" date="2019" name="Int. J. Syst. Evol. Microbiol.">
        <title>The Global Catalogue of Microorganisms (GCM) 10K type strain sequencing project: providing services to taxonomists for standard genome sequencing and annotation.</title>
        <authorList>
            <consortium name="The Broad Institute Genomics Platform"/>
            <consortium name="The Broad Institute Genome Sequencing Center for Infectious Disease"/>
            <person name="Wu L."/>
            <person name="Ma J."/>
        </authorList>
    </citation>
    <scope>NUCLEOTIDE SEQUENCE [LARGE SCALE GENOMIC DNA]</scope>
    <source>
        <strain evidence="4">KCTC 52042</strain>
    </source>
</reference>
<evidence type="ECO:0000259" key="2">
    <source>
        <dbReference type="Pfam" id="PF02272"/>
    </source>
</evidence>
<dbReference type="PANTHER" id="PTHR47618:SF1">
    <property type="entry name" value="BIFUNCTIONAL OLIGORIBONUCLEASE AND PAP PHOSPHATASE NRNA"/>
    <property type="match status" value="1"/>
</dbReference>
<feature type="domain" description="DDH" evidence="1">
    <location>
        <begin position="18"/>
        <end position="161"/>
    </location>
</feature>
<proteinExistence type="predicted"/>
<sequence>MENFMFKNFISKILSHQKVAVFSHLRPDGDCLGSQVALSLWLQKNGIEVTAFNEDDVPGNMNWLETFFPISKPSKDKLQDFDAFIVVDGNALHRFGETAESLKNLGKPIFMVDHHPDPDDIFEEFVSVVSASSTCELIYQLYAEHNADQIDEHAAKAMYLGLVTDTGSFQFDSVKPATMHVAADLLKRGEFTPNEITERIYASRPLRQLKLLSMALDTIELHANGLFSTICITQEMFEATGCTNEDTEGFVQYPLSVEGVKACVLFREDGDRIKLSLRSQSDKIDVNKWARSFNGGGHQKAAGAWHEGPLKKAVKDVISAGREQL</sequence>
<protein>
    <submittedName>
        <fullName evidence="3">Bifunctional oligoribonuclease/PAP phosphatase NrnA</fullName>
        <ecNumber evidence="3">3.1.3.7</ecNumber>
    </submittedName>
</protein>
<dbReference type="Pfam" id="PF02272">
    <property type="entry name" value="DHHA1"/>
    <property type="match status" value="1"/>
</dbReference>
<dbReference type="InterPro" id="IPR001667">
    <property type="entry name" value="DDH_dom"/>
</dbReference>
<dbReference type="EC" id="3.1.3.7" evidence="3"/>
<feature type="domain" description="DHHA1" evidence="2">
    <location>
        <begin position="240"/>
        <end position="307"/>
    </location>
</feature>
<dbReference type="InterPro" id="IPR038763">
    <property type="entry name" value="DHH_sf"/>
</dbReference>
<dbReference type="RefSeq" id="WP_390297338.1">
    <property type="nucleotide sequence ID" value="NZ_JBHULI010000002.1"/>
</dbReference>
<evidence type="ECO:0000313" key="3">
    <source>
        <dbReference type="EMBL" id="MFD2531038.1"/>
    </source>
</evidence>
<dbReference type="GO" id="GO:0008441">
    <property type="term" value="F:3'(2'),5'-bisphosphate nucleotidase activity"/>
    <property type="evidence" value="ECO:0007669"/>
    <property type="project" value="UniProtKB-EC"/>
</dbReference>
<dbReference type="EMBL" id="JBHULI010000002">
    <property type="protein sequence ID" value="MFD2531038.1"/>
    <property type="molecule type" value="Genomic_DNA"/>
</dbReference>
<evidence type="ECO:0000259" key="1">
    <source>
        <dbReference type="Pfam" id="PF01368"/>
    </source>
</evidence>
<comment type="caution">
    <text evidence="3">The sequence shown here is derived from an EMBL/GenBank/DDBJ whole genome shotgun (WGS) entry which is preliminary data.</text>
</comment>
<dbReference type="Gene3D" id="3.10.310.30">
    <property type="match status" value="1"/>
</dbReference>
<dbReference type="InterPro" id="IPR003156">
    <property type="entry name" value="DHHA1_dom"/>
</dbReference>
<gene>
    <name evidence="3" type="ORF">ACFSVN_01100</name>
</gene>
<organism evidence="3 4">
    <name type="scientific">Gracilimonas halophila</name>
    <dbReference type="NCBI Taxonomy" id="1834464"/>
    <lineage>
        <taxon>Bacteria</taxon>
        <taxon>Pseudomonadati</taxon>
        <taxon>Balneolota</taxon>
        <taxon>Balneolia</taxon>
        <taxon>Balneolales</taxon>
        <taxon>Balneolaceae</taxon>
        <taxon>Gracilimonas</taxon>
    </lineage>
</organism>
<dbReference type="Gene3D" id="3.90.1640.10">
    <property type="entry name" value="inorganic pyrophosphatase (n-terminal core)"/>
    <property type="match status" value="1"/>
</dbReference>
<dbReference type="PANTHER" id="PTHR47618">
    <property type="entry name" value="BIFUNCTIONAL OLIGORIBONUCLEASE AND PAP PHOSPHATASE NRNA"/>
    <property type="match status" value="1"/>
</dbReference>
<dbReference type="SUPFAM" id="SSF64182">
    <property type="entry name" value="DHH phosphoesterases"/>
    <property type="match status" value="1"/>
</dbReference>
<dbReference type="Pfam" id="PF01368">
    <property type="entry name" value="DHH"/>
    <property type="match status" value="1"/>
</dbReference>
<accession>A0ABW5JF31</accession>
<dbReference type="InterPro" id="IPR051319">
    <property type="entry name" value="Oligoribo/pAp-PDE_c-di-AMP_PDE"/>
</dbReference>
<evidence type="ECO:0000313" key="4">
    <source>
        <dbReference type="Proteomes" id="UP001597460"/>
    </source>
</evidence>
<name>A0ABW5JF31_9BACT</name>